<dbReference type="EnsemblPlants" id="KEH16399">
    <property type="protein sequence ID" value="KEH16399"/>
    <property type="gene ID" value="MTR_0197s0040"/>
</dbReference>
<dbReference type="HOGENOM" id="CLU_1973855_0_0_1"/>
<feature type="transmembrane region" description="Helical" evidence="2">
    <location>
        <begin position="101"/>
        <end position="121"/>
    </location>
</feature>
<reference evidence="4" key="3">
    <citation type="submission" date="2015-06" db="UniProtKB">
        <authorList>
            <consortium name="EnsemblPlants"/>
        </authorList>
    </citation>
    <scope>IDENTIFICATION</scope>
    <source>
        <strain evidence="4">cv. Jemalong A17</strain>
    </source>
</reference>
<dbReference type="AlphaFoldDB" id="A0A072TFV1"/>
<evidence type="ECO:0000313" key="5">
    <source>
        <dbReference type="Proteomes" id="UP000002051"/>
    </source>
</evidence>
<dbReference type="Proteomes" id="UP000002051">
    <property type="component" value="Unassembled WGS sequence"/>
</dbReference>
<organism evidence="3 5">
    <name type="scientific">Medicago truncatula</name>
    <name type="common">Barrel medic</name>
    <name type="synonym">Medicago tribuloides</name>
    <dbReference type="NCBI Taxonomy" id="3880"/>
    <lineage>
        <taxon>Eukaryota</taxon>
        <taxon>Viridiplantae</taxon>
        <taxon>Streptophyta</taxon>
        <taxon>Embryophyta</taxon>
        <taxon>Tracheophyta</taxon>
        <taxon>Spermatophyta</taxon>
        <taxon>Magnoliopsida</taxon>
        <taxon>eudicotyledons</taxon>
        <taxon>Gunneridae</taxon>
        <taxon>Pentapetalae</taxon>
        <taxon>rosids</taxon>
        <taxon>fabids</taxon>
        <taxon>Fabales</taxon>
        <taxon>Fabaceae</taxon>
        <taxon>Papilionoideae</taxon>
        <taxon>50 kb inversion clade</taxon>
        <taxon>NPAAA clade</taxon>
        <taxon>Hologalegina</taxon>
        <taxon>IRL clade</taxon>
        <taxon>Trifolieae</taxon>
        <taxon>Medicago</taxon>
    </lineage>
</organism>
<name>A0A072TFV1_MEDTR</name>
<evidence type="ECO:0000256" key="2">
    <source>
        <dbReference type="SAM" id="Phobius"/>
    </source>
</evidence>
<feature type="compositionally biased region" description="Polar residues" evidence="1">
    <location>
        <begin position="32"/>
        <end position="45"/>
    </location>
</feature>
<sequence length="127" mass="13678">MLTFEESGLTKMHNISSHTALHIVAQRDFGDSSQQLSNHRQNNYSGFDRNRNNQSHPRGHGQCGVSHSDGSFGPAATASTGLLSPGSNSIHPGLLSVRPHLLGVCLFALIIHLSGFVQLVLRGNHAF</sequence>
<keyword evidence="2" id="KW-1133">Transmembrane helix</keyword>
<keyword evidence="5" id="KW-1185">Reference proteome</keyword>
<reference evidence="3 5" key="1">
    <citation type="journal article" date="2011" name="Nature">
        <title>The Medicago genome provides insight into the evolution of rhizobial symbioses.</title>
        <authorList>
            <person name="Young N.D."/>
            <person name="Debelle F."/>
            <person name="Oldroyd G.E."/>
            <person name="Geurts R."/>
            <person name="Cannon S.B."/>
            <person name="Udvardi M.K."/>
            <person name="Benedito V.A."/>
            <person name="Mayer K.F."/>
            <person name="Gouzy J."/>
            <person name="Schoof H."/>
            <person name="Van de Peer Y."/>
            <person name="Proost S."/>
            <person name="Cook D.R."/>
            <person name="Meyers B.C."/>
            <person name="Spannagl M."/>
            <person name="Cheung F."/>
            <person name="De Mita S."/>
            <person name="Krishnakumar V."/>
            <person name="Gundlach H."/>
            <person name="Zhou S."/>
            <person name="Mudge J."/>
            <person name="Bharti A.K."/>
            <person name="Murray J.D."/>
            <person name="Naoumkina M.A."/>
            <person name="Rosen B."/>
            <person name="Silverstein K.A."/>
            <person name="Tang H."/>
            <person name="Rombauts S."/>
            <person name="Zhao P.X."/>
            <person name="Zhou P."/>
            <person name="Barbe V."/>
            <person name="Bardou P."/>
            <person name="Bechner M."/>
            <person name="Bellec A."/>
            <person name="Berger A."/>
            <person name="Berges H."/>
            <person name="Bidwell S."/>
            <person name="Bisseling T."/>
            <person name="Choisne N."/>
            <person name="Couloux A."/>
            <person name="Denny R."/>
            <person name="Deshpande S."/>
            <person name="Dai X."/>
            <person name="Doyle J.J."/>
            <person name="Dudez A.M."/>
            <person name="Farmer A.D."/>
            <person name="Fouteau S."/>
            <person name="Franken C."/>
            <person name="Gibelin C."/>
            <person name="Gish J."/>
            <person name="Goldstein S."/>
            <person name="Gonzalez A.J."/>
            <person name="Green P.J."/>
            <person name="Hallab A."/>
            <person name="Hartog M."/>
            <person name="Hua A."/>
            <person name="Humphray S.J."/>
            <person name="Jeong D.H."/>
            <person name="Jing Y."/>
            <person name="Jocker A."/>
            <person name="Kenton S.M."/>
            <person name="Kim D.J."/>
            <person name="Klee K."/>
            <person name="Lai H."/>
            <person name="Lang C."/>
            <person name="Lin S."/>
            <person name="Macmil S.L."/>
            <person name="Magdelenat G."/>
            <person name="Matthews L."/>
            <person name="McCorrison J."/>
            <person name="Monaghan E.L."/>
            <person name="Mun J.H."/>
            <person name="Najar F.Z."/>
            <person name="Nicholson C."/>
            <person name="Noirot C."/>
            <person name="O'Bleness M."/>
            <person name="Paule C.R."/>
            <person name="Poulain J."/>
            <person name="Prion F."/>
            <person name="Qin B."/>
            <person name="Qu C."/>
            <person name="Retzel E.F."/>
            <person name="Riddle C."/>
            <person name="Sallet E."/>
            <person name="Samain S."/>
            <person name="Samson N."/>
            <person name="Sanders I."/>
            <person name="Saurat O."/>
            <person name="Scarpelli C."/>
            <person name="Schiex T."/>
            <person name="Segurens B."/>
            <person name="Severin A.J."/>
            <person name="Sherrier D.J."/>
            <person name="Shi R."/>
            <person name="Sims S."/>
            <person name="Singer S.R."/>
            <person name="Sinharoy S."/>
            <person name="Sterck L."/>
            <person name="Viollet A."/>
            <person name="Wang B.B."/>
            <person name="Wang K."/>
            <person name="Wang M."/>
            <person name="Wang X."/>
            <person name="Warfsmann J."/>
            <person name="Weissenbach J."/>
            <person name="White D.D."/>
            <person name="White J.D."/>
            <person name="Wiley G.B."/>
            <person name="Wincker P."/>
            <person name="Xing Y."/>
            <person name="Yang L."/>
            <person name="Yao Z."/>
            <person name="Ying F."/>
            <person name="Zhai J."/>
            <person name="Zhou L."/>
            <person name="Zuber A."/>
            <person name="Denarie J."/>
            <person name="Dixon R.A."/>
            <person name="May G.D."/>
            <person name="Schwartz D.C."/>
            <person name="Rogers J."/>
            <person name="Quetier F."/>
            <person name="Town C.D."/>
            <person name="Roe B.A."/>
        </authorList>
    </citation>
    <scope>NUCLEOTIDE SEQUENCE [LARGE SCALE GENOMIC DNA]</scope>
    <source>
        <strain evidence="3">A17</strain>
        <strain evidence="4 5">cv. Jemalong A17</strain>
    </source>
</reference>
<feature type="region of interest" description="Disordered" evidence="1">
    <location>
        <begin position="32"/>
        <end position="70"/>
    </location>
</feature>
<protein>
    <submittedName>
        <fullName evidence="3">Transmembrane protein, putative</fullName>
    </submittedName>
</protein>
<keyword evidence="2 3" id="KW-0812">Transmembrane</keyword>
<dbReference type="EMBL" id="KL402922">
    <property type="protein sequence ID" value="KEH16399.1"/>
    <property type="molecule type" value="Genomic_DNA"/>
</dbReference>
<accession>A0A072TFV1</accession>
<gene>
    <name evidence="3" type="ORF">MTR_0197s0040</name>
</gene>
<evidence type="ECO:0000256" key="1">
    <source>
        <dbReference type="SAM" id="MobiDB-lite"/>
    </source>
</evidence>
<evidence type="ECO:0000313" key="3">
    <source>
        <dbReference type="EMBL" id="KEH16399.1"/>
    </source>
</evidence>
<dbReference type="PaxDb" id="3880-AES79412"/>
<evidence type="ECO:0000313" key="4">
    <source>
        <dbReference type="EnsemblPlants" id="KEH16399"/>
    </source>
</evidence>
<proteinExistence type="predicted"/>
<reference evidence="3 5" key="2">
    <citation type="journal article" date="2014" name="BMC Genomics">
        <title>An improved genome release (version Mt4.0) for the model legume Medicago truncatula.</title>
        <authorList>
            <person name="Tang H."/>
            <person name="Krishnakumar V."/>
            <person name="Bidwell S."/>
            <person name="Rosen B."/>
            <person name="Chan A."/>
            <person name="Zhou S."/>
            <person name="Gentzbittel L."/>
            <person name="Childs K.L."/>
            <person name="Yandell M."/>
            <person name="Gundlach H."/>
            <person name="Mayer K.F."/>
            <person name="Schwartz D.C."/>
            <person name="Town C.D."/>
        </authorList>
    </citation>
    <scope>GENOME REANNOTATION</scope>
    <source>
        <strain evidence="3">A17</strain>
        <strain evidence="4 5">cv. Jemalong A17</strain>
    </source>
</reference>
<keyword evidence="2" id="KW-0472">Membrane</keyword>